<dbReference type="Proteomes" id="UP000594430">
    <property type="component" value="Chromosome"/>
</dbReference>
<proteinExistence type="predicted"/>
<dbReference type="RefSeq" id="WP_196110013.1">
    <property type="nucleotide sequence ID" value="NZ_CP064946.1"/>
</dbReference>
<organism evidence="1 2">
    <name type="scientific">Pseudomonas fulva</name>
    <dbReference type="NCBI Taxonomy" id="47880"/>
    <lineage>
        <taxon>Bacteria</taxon>
        <taxon>Pseudomonadati</taxon>
        <taxon>Pseudomonadota</taxon>
        <taxon>Gammaproteobacteria</taxon>
        <taxon>Pseudomonadales</taxon>
        <taxon>Pseudomonadaceae</taxon>
        <taxon>Pseudomonas</taxon>
    </lineage>
</organism>
<gene>
    <name evidence="1" type="ORF">IZU98_13595</name>
</gene>
<evidence type="ECO:0000313" key="2">
    <source>
        <dbReference type="Proteomes" id="UP000594430"/>
    </source>
</evidence>
<sequence>MAPVEISEAAGKQMSARQQRLDEIRELAKTMTYKEVMAHTGLSQSALVRAASRGNFKFKRDPNYGMSNYGKKLSDPVEDREKAERIIAYRNVGMTRADVVRALEISYKQLGRLIWEFDIDFPTTAEKRLLQRHRKVAITETV</sequence>
<dbReference type="EMBL" id="CP064946">
    <property type="protein sequence ID" value="QPH47449.1"/>
    <property type="molecule type" value="Genomic_DNA"/>
</dbReference>
<evidence type="ECO:0000313" key="1">
    <source>
        <dbReference type="EMBL" id="QPH47449.1"/>
    </source>
</evidence>
<reference evidence="1 2" key="1">
    <citation type="submission" date="2020-11" db="EMBL/GenBank/DDBJ databases">
        <title>Pseudomonas fulva producing VIM-24.</title>
        <authorList>
            <person name="Liu S."/>
        </authorList>
    </citation>
    <scope>NUCLEOTIDE SEQUENCE [LARGE SCALE GENOMIC DNA]</scope>
    <source>
        <strain evidence="1 2">ZDHY414</strain>
    </source>
</reference>
<accession>A0A7S9LEB6</accession>
<protein>
    <submittedName>
        <fullName evidence="1">Uncharacterized protein</fullName>
    </submittedName>
</protein>
<dbReference type="AlphaFoldDB" id="A0A7S9LEB6"/>
<name>A0A7S9LEB6_9PSED</name>